<gene>
    <name evidence="1" type="ORF">CR513_57455</name>
</gene>
<evidence type="ECO:0000313" key="2">
    <source>
        <dbReference type="Proteomes" id="UP000257109"/>
    </source>
</evidence>
<comment type="caution">
    <text evidence="1">The sequence shown here is derived from an EMBL/GenBank/DDBJ whole genome shotgun (WGS) entry which is preliminary data.</text>
</comment>
<proteinExistence type="predicted"/>
<dbReference type="EMBL" id="QJKJ01014580">
    <property type="protein sequence ID" value="RDX64037.1"/>
    <property type="molecule type" value="Genomic_DNA"/>
</dbReference>
<dbReference type="OrthoDB" id="1436852at2759"/>
<evidence type="ECO:0000313" key="1">
    <source>
        <dbReference type="EMBL" id="RDX64037.1"/>
    </source>
</evidence>
<accession>A0A371EDC4</accession>
<reference evidence="1" key="1">
    <citation type="submission" date="2018-05" db="EMBL/GenBank/DDBJ databases">
        <title>Draft genome of Mucuna pruriens seed.</title>
        <authorList>
            <person name="Nnadi N.E."/>
            <person name="Vos R."/>
            <person name="Hasami M.H."/>
            <person name="Devisetty U.K."/>
            <person name="Aguiy J.C."/>
        </authorList>
    </citation>
    <scope>NUCLEOTIDE SEQUENCE [LARGE SCALE GENOMIC DNA]</scope>
    <source>
        <strain evidence="1">JCA_2017</strain>
    </source>
</reference>
<name>A0A371EDC4_MUCPR</name>
<dbReference type="Proteomes" id="UP000257109">
    <property type="component" value="Unassembled WGS sequence"/>
</dbReference>
<sequence length="94" mass="10511">MLRHNETPRLKGVINTIVGGSSSLARKQYLHTVNSIHTAHRQLPLITFTNQDFVGSDPEQNDPMVITIEVANFTVKKVLIDQGSSIDILYMSTF</sequence>
<feature type="non-terminal residue" evidence="1">
    <location>
        <position position="1"/>
    </location>
</feature>
<keyword evidence="2" id="KW-1185">Reference proteome</keyword>
<dbReference type="AlphaFoldDB" id="A0A371EDC4"/>
<organism evidence="1 2">
    <name type="scientific">Mucuna pruriens</name>
    <name type="common">Velvet bean</name>
    <name type="synonym">Dolichos pruriens</name>
    <dbReference type="NCBI Taxonomy" id="157652"/>
    <lineage>
        <taxon>Eukaryota</taxon>
        <taxon>Viridiplantae</taxon>
        <taxon>Streptophyta</taxon>
        <taxon>Embryophyta</taxon>
        <taxon>Tracheophyta</taxon>
        <taxon>Spermatophyta</taxon>
        <taxon>Magnoliopsida</taxon>
        <taxon>eudicotyledons</taxon>
        <taxon>Gunneridae</taxon>
        <taxon>Pentapetalae</taxon>
        <taxon>rosids</taxon>
        <taxon>fabids</taxon>
        <taxon>Fabales</taxon>
        <taxon>Fabaceae</taxon>
        <taxon>Papilionoideae</taxon>
        <taxon>50 kb inversion clade</taxon>
        <taxon>NPAAA clade</taxon>
        <taxon>indigoferoid/millettioid clade</taxon>
        <taxon>Phaseoleae</taxon>
        <taxon>Mucuna</taxon>
    </lineage>
</organism>
<protein>
    <submittedName>
        <fullName evidence="1">Uncharacterized protein</fullName>
    </submittedName>
</protein>